<reference evidence="3" key="1">
    <citation type="journal article" date="2020" name="Nature">
        <title>Giant virus diversity and host interactions through global metagenomics.</title>
        <authorList>
            <person name="Schulz F."/>
            <person name="Roux S."/>
            <person name="Paez-Espino D."/>
            <person name="Jungbluth S."/>
            <person name="Walsh D.A."/>
            <person name="Denef V.J."/>
            <person name="McMahon K.D."/>
            <person name="Konstantinidis K.T."/>
            <person name="Eloe-Fadrosh E.A."/>
            <person name="Kyrpides N.C."/>
            <person name="Woyke T."/>
        </authorList>
    </citation>
    <scope>NUCLEOTIDE SEQUENCE</scope>
    <source>
        <strain evidence="3">GVMAG-M-3300009161-36</strain>
    </source>
</reference>
<dbReference type="PANTHER" id="PTHR28072">
    <property type="entry name" value="CRUCIFORM CUTTING ENDONUCLEASE 1, MITOCHONDRIAL-RELATED"/>
    <property type="match status" value="1"/>
</dbReference>
<dbReference type="GO" id="GO:0004520">
    <property type="term" value="F:DNA endonuclease activity"/>
    <property type="evidence" value="ECO:0007669"/>
    <property type="project" value="TreeGrafter"/>
</dbReference>
<dbReference type="GO" id="GO:0006310">
    <property type="term" value="P:DNA recombination"/>
    <property type="evidence" value="ECO:0007669"/>
    <property type="project" value="InterPro"/>
</dbReference>
<evidence type="ECO:0000313" key="3">
    <source>
        <dbReference type="EMBL" id="QHT33493.1"/>
    </source>
</evidence>
<dbReference type="GO" id="GO:0000287">
    <property type="term" value="F:magnesium ion binding"/>
    <property type="evidence" value="ECO:0007669"/>
    <property type="project" value="InterPro"/>
</dbReference>
<dbReference type="Gene3D" id="3.30.420.10">
    <property type="entry name" value="Ribonuclease H-like superfamily/Ribonuclease H"/>
    <property type="match status" value="1"/>
</dbReference>
<accession>A0A6C0EYB4</accession>
<dbReference type="GO" id="GO:0006281">
    <property type="term" value="P:DNA repair"/>
    <property type="evidence" value="ECO:0007669"/>
    <property type="project" value="InterPro"/>
</dbReference>
<dbReference type="Pfam" id="PF09159">
    <property type="entry name" value="Ydc2-catalyt"/>
    <property type="match status" value="1"/>
</dbReference>
<dbReference type="InterPro" id="IPR039197">
    <property type="entry name" value="Mrs1/Cce1"/>
</dbReference>
<dbReference type="EMBL" id="MN738968">
    <property type="protein sequence ID" value="QHT33493.1"/>
    <property type="molecule type" value="Genomic_DNA"/>
</dbReference>
<proteinExistence type="predicted"/>
<dbReference type="AlphaFoldDB" id="A0A6C0EYB4"/>
<dbReference type="InterPro" id="IPR012337">
    <property type="entry name" value="RNaseH-like_sf"/>
</dbReference>
<keyword evidence="1" id="KW-0378">Hydrolase</keyword>
<feature type="domain" description="Mitochondrial resolvase Ydc2 catalytic" evidence="2">
    <location>
        <begin position="4"/>
        <end position="72"/>
    </location>
</feature>
<evidence type="ECO:0000256" key="1">
    <source>
        <dbReference type="ARBA" id="ARBA00022801"/>
    </source>
</evidence>
<dbReference type="GO" id="GO:0000403">
    <property type="term" value="F:Y-form DNA binding"/>
    <property type="evidence" value="ECO:0007669"/>
    <property type="project" value="TreeGrafter"/>
</dbReference>
<dbReference type="GO" id="GO:0016788">
    <property type="term" value="F:hydrolase activity, acting on ester bonds"/>
    <property type="evidence" value="ECO:0007669"/>
    <property type="project" value="InterPro"/>
</dbReference>
<dbReference type="PANTHER" id="PTHR28072:SF1">
    <property type="entry name" value="CRUCIFORM CUTTING ENDONUCLEASE 1, MITOCHONDRIAL-RELATED"/>
    <property type="match status" value="1"/>
</dbReference>
<sequence length="357" mass="41160">MKNILSFDVGMKNLAYCLFQVSDDANNTSDYKVLQWEVINLCTPIVKKCNNGGLNNCGENAKYCKTIKIAHNEGGEYGQEDADENEIEYIESEYYCNKHAKKCKFKIPPSELDITKVKKRKMVDIQGIIDKYNIKPIYDISHEPLTPLVYNIPNVSITQINPTIQKRQKNTKEQMLDMIQHELEANYLENIENIRADQIDLLTLGKNMMTELDKFINHYTNTNTNIDSGDIGIMGGLGKYKIDIVIIENQISTIASRMKTLQGMIAQYFIMRGTPCIEFISAANKLKMFMTKKKTTYTERKIESVEVTKELLEKLPQFEKYRGCLEKNKKKDDLADCFLQGIYYLTLKKMINIDIIL</sequence>
<dbReference type="GO" id="GO:0005739">
    <property type="term" value="C:mitochondrion"/>
    <property type="evidence" value="ECO:0007669"/>
    <property type="project" value="TreeGrafter"/>
</dbReference>
<dbReference type="InterPro" id="IPR006932">
    <property type="entry name" value="HJ-resolvase_A22"/>
</dbReference>
<protein>
    <recommendedName>
        <fullName evidence="2">Mitochondrial resolvase Ydc2 catalytic domain-containing protein</fullName>
    </recommendedName>
</protein>
<dbReference type="InterPro" id="IPR036397">
    <property type="entry name" value="RNaseH_sf"/>
</dbReference>
<evidence type="ECO:0000259" key="2">
    <source>
        <dbReference type="Pfam" id="PF09159"/>
    </source>
</evidence>
<organism evidence="3">
    <name type="scientific">viral metagenome</name>
    <dbReference type="NCBI Taxonomy" id="1070528"/>
    <lineage>
        <taxon>unclassified sequences</taxon>
        <taxon>metagenomes</taxon>
        <taxon>organismal metagenomes</taxon>
    </lineage>
</organism>
<dbReference type="InterPro" id="IPR015242">
    <property type="entry name" value="Ydc2_cat"/>
</dbReference>
<dbReference type="Pfam" id="PF04848">
    <property type="entry name" value="Pox_A22"/>
    <property type="match status" value="1"/>
</dbReference>
<dbReference type="SUPFAM" id="SSF53098">
    <property type="entry name" value="Ribonuclease H-like"/>
    <property type="match status" value="1"/>
</dbReference>
<dbReference type="GO" id="GO:0000402">
    <property type="term" value="F:crossed form four-way junction DNA binding"/>
    <property type="evidence" value="ECO:0007669"/>
    <property type="project" value="TreeGrafter"/>
</dbReference>
<dbReference type="GO" id="GO:0070336">
    <property type="term" value="F:flap-structured DNA binding"/>
    <property type="evidence" value="ECO:0007669"/>
    <property type="project" value="TreeGrafter"/>
</dbReference>
<name>A0A6C0EYB4_9ZZZZ</name>